<organism evidence="1 2">
    <name type="scientific">Giardia intestinalis (strain P15)</name>
    <name type="common">Giardia lamblia</name>
    <dbReference type="NCBI Taxonomy" id="658858"/>
    <lineage>
        <taxon>Eukaryota</taxon>
        <taxon>Metamonada</taxon>
        <taxon>Diplomonadida</taxon>
        <taxon>Hexamitidae</taxon>
        <taxon>Giardiinae</taxon>
        <taxon>Giardia</taxon>
    </lineage>
</organism>
<dbReference type="OrthoDB" id="10254758at2759"/>
<dbReference type="EMBL" id="ACVC01000033">
    <property type="protein sequence ID" value="EFO65351.1"/>
    <property type="molecule type" value="Genomic_DNA"/>
</dbReference>
<dbReference type="AlphaFoldDB" id="E1EWR1"/>
<protein>
    <submittedName>
        <fullName evidence="1">Uncharacterized protein</fullName>
    </submittedName>
</protein>
<dbReference type="OMA" id="MDIFRIA"/>
<name>E1EWR1_GIAIA</name>
<reference evidence="1 2" key="1">
    <citation type="journal article" date="2010" name="BMC Genomics">
        <title>Genome analysis and comparative genomics of a Giardia intestinalis assemblage E isolate.</title>
        <authorList>
            <person name="Jerlstrom-Hultqvist J."/>
            <person name="Franzen O."/>
            <person name="Ankarklev J."/>
            <person name="Xu F."/>
            <person name="Nohynkova E."/>
            <person name="Andersson J.O."/>
            <person name="Svard S.G."/>
            <person name="Andersson B."/>
        </authorList>
    </citation>
    <scope>NUCLEOTIDE SEQUENCE [LARGE SCALE GENOMIC DNA]</scope>
    <source>
        <strain evidence="1 2">P15</strain>
    </source>
</reference>
<evidence type="ECO:0000313" key="2">
    <source>
        <dbReference type="Proteomes" id="UP000008974"/>
    </source>
</evidence>
<sequence length="115" mass="12925">MDTFNSAFGLVEDTLAGILDGLSGDREGVQLEAYAVRFQEQLMLIYNDILKLSEELRETWRSPAIQTRLKELFMSDAQEDIASGLIEWKKGWELHSVTTSKIKATASLDELADAE</sequence>
<gene>
    <name evidence="1" type="ORF">GLP15_3241</name>
</gene>
<evidence type="ECO:0000313" key="1">
    <source>
        <dbReference type="EMBL" id="EFO65351.1"/>
    </source>
</evidence>
<dbReference type="Proteomes" id="UP000008974">
    <property type="component" value="Unassembled WGS sequence"/>
</dbReference>
<accession>E1EWR1</accession>
<dbReference type="VEuPathDB" id="GiardiaDB:GLP15_3241"/>
<proteinExistence type="predicted"/>
<comment type="caution">
    <text evidence="1">The sequence shown here is derived from an EMBL/GenBank/DDBJ whole genome shotgun (WGS) entry which is preliminary data.</text>
</comment>